<reference evidence="12" key="1">
    <citation type="submission" date="2022-03" db="EMBL/GenBank/DDBJ databases">
        <title>Complete genome sequence of Caldinitratiruptor microaerophilus.</title>
        <authorList>
            <person name="Mukaiyama R."/>
            <person name="Nishiyama T."/>
            <person name="Ueda K."/>
        </authorList>
    </citation>
    <scope>NUCLEOTIDE SEQUENCE</scope>
    <source>
        <strain evidence="12">JCM 16183</strain>
    </source>
</reference>
<evidence type="ECO:0000313" key="13">
    <source>
        <dbReference type="Proteomes" id="UP001163687"/>
    </source>
</evidence>
<comment type="subcellular location">
    <subcellularLocation>
        <location evidence="1">Cell membrane</location>
        <topology evidence="1">Multi-pass membrane protein</topology>
    </subcellularLocation>
</comment>
<dbReference type="AlphaFoldDB" id="A0AA35G5Z4"/>
<feature type="transmembrane region" description="Helical" evidence="11">
    <location>
        <begin position="167"/>
        <end position="188"/>
    </location>
</feature>
<evidence type="ECO:0000313" key="12">
    <source>
        <dbReference type="EMBL" id="BDG60421.1"/>
    </source>
</evidence>
<dbReference type="PANTHER" id="PTHR32196:SF29">
    <property type="entry name" value="AUTOINDUCER 2 IMPORT SYSTEM PERMEASE PROTEIN LSRC"/>
    <property type="match status" value="1"/>
</dbReference>
<keyword evidence="7 11" id="KW-1133">Transmembrane helix</keyword>
<protein>
    <recommendedName>
        <fullName evidence="10">Autoinducer 2 import system permease protein LsrC</fullName>
    </recommendedName>
</protein>
<evidence type="ECO:0000256" key="3">
    <source>
        <dbReference type="ARBA" id="ARBA00022448"/>
    </source>
</evidence>
<dbReference type="CDD" id="cd06579">
    <property type="entry name" value="TM_PBP1_transp_AraH_like"/>
    <property type="match status" value="1"/>
</dbReference>
<keyword evidence="8 11" id="KW-0472">Membrane</keyword>
<feature type="transmembrane region" description="Helical" evidence="11">
    <location>
        <begin position="237"/>
        <end position="256"/>
    </location>
</feature>
<dbReference type="InterPro" id="IPR001851">
    <property type="entry name" value="ABC_transp_permease"/>
</dbReference>
<evidence type="ECO:0000256" key="9">
    <source>
        <dbReference type="ARBA" id="ARBA00025439"/>
    </source>
</evidence>
<keyword evidence="3" id="KW-0813">Transport</keyword>
<name>A0AA35G5Z4_9FIRM</name>
<gene>
    <name evidence="12" type="ORF">caldi_15110</name>
</gene>
<feature type="transmembrane region" description="Helical" evidence="11">
    <location>
        <begin position="209"/>
        <end position="231"/>
    </location>
</feature>
<feature type="transmembrane region" description="Helical" evidence="11">
    <location>
        <begin position="94"/>
        <end position="117"/>
    </location>
</feature>
<keyword evidence="4" id="KW-1003">Cell membrane</keyword>
<dbReference type="Proteomes" id="UP001163687">
    <property type="component" value="Chromosome"/>
</dbReference>
<evidence type="ECO:0000256" key="8">
    <source>
        <dbReference type="ARBA" id="ARBA00023136"/>
    </source>
</evidence>
<dbReference type="Pfam" id="PF02653">
    <property type="entry name" value="BPD_transp_2"/>
    <property type="match status" value="1"/>
</dbReference>
<feature type="transmembrane region" description="Helical" evidence="11">
    <location>
        <begin position="71"/>
        <end position="88"/>
    </location>
</feature>
<keyword evidence="6 11" id="KW-0812">Transmembrane</keyword>
<feature type="transmembrane region" description="Helical" evidence="11">
    <location>
        <begin position="43"/>
        <end position="64"/>
    </location>
</feature>
<accession>A0AA35G5Z4</accession>
<feature type="transmembrane region" description="Helical" evidence="11">
    <location>
        <begin position="293"/>
        <end position="313"/>
    </location>
</feature>
<keyword evidence="5" id="KW-0997">Cell inner membrane</keyword>
<evidence type="ECO:0000256" key="11">
    <source>
        <dbReference type="SAM" id="Phobius"/>
    </source>
</evidence>
<evidence type="ECO:0000256" key="7">
    <source>
        <dbReference type="ARBA" id="ARBA00022989"/>
    </source>
</evidence>
<sequence>MAARGTWVVRLGGSRGAGLLAVLVLGGTALSLASPAFLEVRNLTDILLNISVLAIVAIGMTLVILTGGIDISAGSILALAAMAAGYVAQKGLGWPAATVAAALTGGAAGLLNGLLVARAGLPPIIVTLGTMSVYRGLVMGITGGKWIYNLPRNFTVLGQGRVLGLPIPIWILLAVAVLVGLFLNRTAFGRGIYAAGSNPQAARLSGVPVRLTLGFVYTASGLLTGLAAALFAARFGVVQTTAGLGLELNAIAAAVIGGTNIAGGSGTVAGTVLGAVLMGVIANAMVLLRISAFWERVVVAALILVAVVVDHLARVRSLRLQAGQRRAAV</sequence>
<dbReference type="KEGG" id="cmic:caldi_15110"/>
<evidence type="ECO:0000256" key="10">
    <source>
        <dbReference type="ARBA" id="ARBA00039382"/>
    </source>
</evidence>
<evidence type="ECO:0000256" key="2">
    <source>
        <dbReference type="ARBA" id="ARBA00011262"/>
    </source>
</evidence>
<dbReference type="EMBL" id="AP025628">
    <property type="protein sequence ID" value="BDG60421.1"/>
    <property type="molecule type" value="Genomic_DNA"/>
</dbReference>
<comment type="subunit">
    <text evidence="2">The complex is composed of two ATP-binding proteins (LsrA), two transmembrane proteins (LsrC and LsrD) and a solute-binding protein (LsrB).</text>
</comment>
<feature type="transmembrane region" description="Helical" evidence="11">
    <location>
        <begin position="124"/>
        <end position="147"/>
    </location>
</feature>
<dbReference type="GO" id="GO:0022857">
    <property type="term" value="F:transmembrane transporter activity"/>
    <property type="evidence" value="ECO:0007669"/>
    <property type="project" value="InterPro"/>
</dbReference>
<dbReference type="RefSeq" id="WP_264844446.1">
    <property type="nucleotide sequence ID" value="NZ_AP025628.1"/>
</dbReference>
<evidence type="ECO:0000256" key="6">
    <source>
        <dbReference type="ARBA" id="ARBA00022692"/>
    </source>
</evidence>
<evidence type="ECO:0000256" key="4">
    <source>
        <dbReference type="ARBA" id="ARBA00022475"/>
    </source>
</evidence>
<proteinExistence type="predicted"/>
<organism evidence="12 13">
    <name type="scientific">Caldinitratiruptor microaerophilus</name>
    <dbReference type="NCBI Taxonomy" id="671077"/>
    <lineage>
        <taxon>Bacteria</taxon>
        <taxon>Bacillati</taxon>
        <taxon>Bacillota</taxon>
        <taxon>Clostridia</taxon>
        <taxon>Eubacteriales</taxon>
        <taxon>Symbiobacteriaceae</taxon>
        <taxon>Caldinitratiruptor</taxon>
    </lineage>
</organism>
<dbReference type="GO" id="GO:0005886">
    <property type="term" value="C:plasma membrane"/>
    <property type="evidence" value="ECO:0007669"/>
    <property type="project" value="UniProtKB-SubCell"/>
</dbReference>
<comment type="function">
    <text evidence="9">Part of the ABC transporter complex LsrABCD involved in autoinducer 2 (AI-2) import. Probably responsible for the translocation of the substrate across the membrane.</text>
</comment>
<evidence type="ECO:0000256" key="1">
    <source>
        <dbReference type="ARBA" id="ARBA00004651"/>
    </source>
</evidence>
<evidence type="ECO:0000256" key="5">
    <source>
        <dbReference type="ARBA" id="ARBA00022519"/>
    </source>
</evidence>
<dbReference type="PANTHER" id="PTHR32196">
    <property type="entry name" value="ABC TRANSPORTER PERMEASE PROTEIN YPHD-RELATED-RELATED"/>
    <property type="match status" value="1"/>
</dbReference>
<feature type="transmembrane region" description="Helical" evidence="11">
    <location>
        <begin position="268"/>
        <end position="287"/>
    </location>
</feature>
<keyword evidence="13" id="KW-1185">Reference proteome</keyword>